<organism evidence="1 2">
    <name type="scientific">Panicum hallii var. hallii</name>
    <dbReference type="NCBI Taxonomy" id="1504633"/>
    <lineage>
        <taxon>Eukaryota</taxon>
        <taxon>Viridiplantae</taxon>
        <taxon>Streptophyta</taxon>
        <taxon>Embryophyta</taxon>
        <taxon>Tracheophyta</taxon>
        <taxon>Spermatophyta</taxon>
        <taxon>Magnoliopsida</taxon>
        <taxon>Liliopsida</taxon>
        <taxon>Poales</taxon>
        <taxon>Poaceae</taxon>
        <taxon>PACMAD clade</taxon>
        <taxon>Panicoideae</taxon>
        <taxon>Panicodae</taxon>
        <taxon>Paniceae</taxon>
        <taxon>Panicinae</taxon>
        <taxon>Panicum</taxon>
        <taxon>Panicum sect. Panicum</taxon>
    </lineage>
</organism>
<evidence type="ECO:0000313" key="1">
    <source>
        <dbReference type="EMBL" id="PUZ45201.1"/>
    </source>
</evidence>
<proteinExistence type="predicted"/>
<dbReference type="AlphaFoldDB" id="A0A2T7CPF2"/>
<reference evidence="1 2" key="1">
    <citation type="submission" date="2018-04" db="EMBL/GenBank/DDBJ databases">
        <title>WGS assembly of Panicum hallii var. hallii HAL2.</title>
        <authorList>
            <person name="Lovell J."/>
            <person name="Jenkins J."/>
            <person name="Lowry D."/>
            <person name="Mamidi S."/>
            <person name="Sreedasyam A."/>
            <person name="Weng X."/>
            <person name="Barry K."/>
            <person name="Bonette J."/>
            <person name="Campitelli B."/>
            <person name="Daum C."/>
            <person name="Gordon S."/>
            <person name="Gould B."/>
            <person name="Lipzen A."/>
            <person name="MacQueen A."/>
            <person name="Palacio-Mejia J."/>
            <person name="Plott C."/>
            <person name="Shakirov E."/>
            <person name="Shu S."/>
            <person name="Yoshinaga Y."/>
            <person name="Zane M."/>
            <person name="Rokhsar D."/>
            <person name="Grimwood J."/>
            <person name="Schmutz J."/>
            <person name="Juenger T."/>
        </authorList>
    </citation>
    <scope>NUCLEOTIDE SEQUENCE [LARGE SCALE GENOMIC DNA]</scope>
    <source>
        <strain evidence="2">cv. HAL2</strain>
    </source>
</reference>
<dbReference type="EMBL" id="CM009756">
    <property type="protein sequence ID" value="PUZ45201.1"/>
    <property type="molecule type" value="Genomic_DNA"/>
</dbReference>
<accession>A0A2T7CPF2</accession>
<evidence type="ECO:0000313" key="2">
    <source>
        <dbReference type="Proteomes" id="UP000244336"/>
    </source>
</evidence>
<protein>
    <submittedName>
        <fullName evidence="1">Uncharacterized protein</fullName>
    </submittedName>
</protein>
<name>A0A2T7CPF2_9POAL</name>
<dbReference type="Gramene" id="PUZ45201">
    <property type="protein sequence ID" value="PUZ45201"/>
    <property type="gene ID" value="GQ55_8G203300"/>
</dbReference>
<dbReference type="Proteomes" id="UP000244336">
    <property type="component" value="Chromosome 8"/>
</dbReference>
<keyword evidence="2" id="KW-1185">Reference proteome</keyword>
<gene>
    <name evidence="1" type="ORF">GQ55_8G203300</name>
</gene>
<sequence>MNMNMIRLKMQIKILVATSPTGGKTYSGGCKCNRKRLRKKEYL</sequence>